<evidence type="ECO:0000313" key="2">
    <source>
        <dbReference type="EMBL" id="GAA4626773.1"/>
    </source>
</evidence>
<dbReference type="EMBL" id="BAABHK010000004">
    <property type="protein sequence ID" value="GAA4626773.1"/>
    <property type="molecule type" value="Genomic_DNA"/>
</dbReference>
<name>A0ABP8U993_9ACTN</name>
<comment type="caution">
    <text evidence="2">The sequence shown here is derived from an EMBL/GenBank/DDBJ whole genome shotgun (WGS) entry which is preliminary data.</text>
</comment>
<proteinExistence type="predicted"/>
<protein>
    <submittedName>
        <fullName evidence="2">Uncharacterized protein</fullName>
    </submittedName>
</protein>
<evidence type="ECO:0000313" key="3">
    <source>
        <dbReference type="Proteomes" id="UP001501442"/>
    </source>
</evidence>
<keyword evidence="3" id="KW-1185">Reference proteome</keyword>
<accession>A0ABP8U993</accession>
<dbReference type="RefSeq" id="WP_345432025.1">
    <property type="nucleotide sequence ID" value="NZ_BAABHK010000004.1"/>
</dbReference>
<feature type="region of interest" description="Disordered" evidence="1">
    <location>
        <begin position="81"/>
        <end position="108"/>
    </location>
</feature>
<evidence type="ECO:0000256" key="1">
    <source>
        <dbReference type="SAM" id="MobiDB-lite"/>
    </source>
</evidence>
<gene>
    <name evidence="2" type="ORF">GCM10023196_036380</name>
</gene>
<sequence>MTKDHQPFVLVHHRPGRAGATARHATLDEAEDLAAEVTREGGDARLYWERPSGRGDLLGTYGPAITHTVIVNGERWSCPCGRRGARTADEASPGESHLRRFDPTGTNA</sequence>
<reference evidence="3" key="1">
    <citation type="journal article" date="2019" name="Int. J. Syst. Evol. Microbiol.">
        <title>The Global Catalogue of Microorganisms (GCM) 10K type strain sequencing project: providing services to taxonomists for standard genome sequencing and annotation.</title>
        <authorList>
            <consortium name="The Broad Institute Genomics Platform"/>
            <consortium name="The Broad Institute Genome Sequencing Center for Infectious Disease"/>
            <person name="Wu L."/>
            <person name="Ma J."/>
        </authorList>
    </citation>
    <scope>NUCLEOTIDE SEQUENCE [LARGE SCALE GENOMIC DNA]</scope>
    <source>
        <strain evidence="3">JCM 17939</strain>
    </source>
</reference>
<dbReference type="Proteomes" id="UP001501442">
    <property type="component" value="Unassembled WGS sequence"/>
</dbReference>
<organism evidence="2 3">
    <name type="scientific">Actinoallomurus vinaceus</name>
    <dbReference type="NCBI Taxonomy" id="1080074"/>
    <lineage>
        <taxon>Bacteria</taxon>
        <taxon>Bacillati</taxon>
        <taxon>Actinomycetota</taxon>
        <taxon>Actinomycetes</taxon>
        <taxon>Streptosporangiales</taxon>
        <taxon>Thermomonosporaceae</taxon>
        <taxon>Actinoallomurus</taxon>
    </lineage>
</organism>